<dbReference type="InterPro" id="IPR038248">
    <property type="entry name" value="Dicer_dimer_sf"/>
</dbReference>
<dbReference type="GO" id="GO:0003723">
    <property type="term" value="F:RNA binding"/>
    <property type="evidence" value="ECO:0007669"/>
    <property type="project" value="UniProtKB-UniRule"/>
</dbReference>
<feature type="domain" description="Helicase C-terminal" evidence="10">
    <location>
        <begin position="403"/>
        <end position="563"/>
    </location>
</feature>
<feature type="compositionally biased region" description="Basic and acidic residues" evidence="7">
    <location>
        <begin position="287"/>
        <end position="296"/>
    </location>
</feature>
<accession>A0A4V6S1I7</accession>
<dbReference type="GO" id="GO:0030422">
    <property type="term" value="P:siRNA processing"/>
    <property type="evidence" value="ECO:0007669"/>
    <property type="project" value="TreeGrafter"/>
</dbReference>
<evidence type="ECO:0000313" key="13">
    <source>
        <dbReference type="Proteomes" id="UP000310158"/>
    </source>
</evidence>
<evidence type="ECO:0000259" key="8">
    <source>
        <dbReference type="PROSITE" id="PS50142"/>
    </source>
</evidence>
<dbReference type="InterPro" id="IPR000999">
    <property type="entry name" value="RNase_III_dom"/>
</dbReference>
<dbReference type="SMART" id="SM00535">
    <property type="entry name" value="RIBOc"/>
    <property type="match status" value="2"/>
</dbReference>
<evidence type="ECO:0000259" key="10">
    <source>
        <dbReference type="PROSITE" id="PS51194"/>
    </source>
</evidence>
<keyword evidence="4" id="KW-0347">Helicase</keyword>
<keyword evidence="13" id="KW-1185">Reference proteome</keyword>
<evidence type="ECO:0000259" key="11">
    <source>
        <dbReference type="PROSITE" id="PS51327"/>
    </source>
</evidence>
<dbReference type="PROSITE" id="PS51192">
    <property type="entry name" value="HELICASE_ATP_BIND_1"/>
    <property type="match status" value="1"/>
</dbReference>
<feature type="domain" description="Dicer dsRNA-binding fold" evidence="11">
    <location>
        <begin position="593"/>
        <end position="702"/>
    </location>
</feature>
<dbReference type="SMART" id="SM00490">
    <property type="entry name" value="HELICc"/>
    <property type="match status" value="1"/>
</dbReference>
<dbReference type="GO" id="GO:0005737">
    <property type="term" value="C:cytoplasm"/>
    <property type="evidence" value="ECO:0007669"/>
    <property type="project" value="TreeGrafter"/>
</dbReference>
<comment type="similarity">
    <text evidence="6">Belongs to the helicase family. Dicer subfamily.</text>
</comment>
<dbReference type="InterPro" id="IPR036389">
    <property type="entry name" value="RNase_III_sf"/>
</dbReference>
<dbReference type="PROSITE" id="PS50142">
    <property type="entry name" value="RNASE_3_2"/>
    <property type="match status" value="2"/>
</dbReference>
<evidence type="ECO:0000259" key="9">
    <source>
        <dbReference type="PROSITE" id="PS51192"/>
    </source>
</evidence>
<dbReference type="Pfam" id="PF00271">
    <property type="entry name" value="Helicase_C"/>
    <property type="match status" value="1"/>
</dbReference>
<evidence type="ECO:0000256" key="1">
    <source>
        <dbReference type="ARBA" id="ARBA00022737"/>
    </source>
</evidence>
<proteinExistence type="inferred from homology"/>
<feature type="domain" description="RNase III" evidence="8">
    <location>
        <begin position="1024"/>
        <end position="1182"/>
    </location>
</feature>
<dbReference type="CDD" id="cd00593">
    <property type="entry name" value="RIBOc"/>
    <property type="match status" value="2"/>
</dbReference>
<evidence type="ECO:0000256" key="7">
    <source>
        <dbReference type="SAM" id="MobiDB-lite"/>
    </source>
</evidence>
<dbReference type="SUPFAM" id="SSF69065">
    <property type="entry name" value="RNase III domain-like"/>
    <property type="match status" value="2"/>
</dbReference>
<sequence length="1534" mass="174670">MIKEDAATSSPSPPSMPQTRGYQQEMLEESMHKNLVIALDTGAGKTHIAVLRMKMEAERESKKVSWFLVPTVALCEQQREVIEGHLPFPVGMITGANEPDQWKDLRLWQRVLETHKVIVSTHAVLLNALRHGYINMGRNISLLVFDEAHHTADKHPYNLIMREFYFDLPPRTGNFSNDAQASVRPMILGLTASPVFGGDVEKAFRTLEANLDSTIRAPLRFREELSGFVHRPEFKHTIYAAPTYNMIGPAPSRNLVSLQSVVSSLNIEDDPYALSLREKLRHLPPGPDRDRTDQKLSKTISKQDSYTHRGLKDFLRAAEDICMDLGEWAADWYIQRVLEQAQKADGMFPHYASVWSNREKQYLMDALSSIQVIPVSYEPVIVRARSSAKVHALVNTLLAEKVTFESLGEEYRGLVFVTRRDAVLALAEVLAHYPGTAQVFETGCLLGMSESSRRHSFLDITRELLRQPATETLRDFKTGDIDLIIATAVAEEGLDIQACCNVVRWDPPPNMVSWAQSRGRARKRRSTFILMFSDNSVYQGQVRDWERLEMEMVNLYNSERHLMNIDEVDYIPRVKGLEFGVESTSALLTLDSAIEHLNHFCSVLPSSGHGEHTPIYDIDPLDYPAEWHAYGGAVPLYSGPFGATVTLPKLVDPKFRVFTTPCIHATKVLAKQHVAFLAYRELYFHGLLNEHLLPLTSVLEPENEEEVKNLLKEVEKREGTARVTSQMDPWSPATVPGAGEQQTTGIWYSTVISFPNMPHLRLFTRTKIGTFEADEMPILYQRDRDPIRVHLRHEDDVLIPTDSSIARAREFTRRFFWPLFGSRMVWDEMDFAYLFLPLEDSVDNPGQSLSDIWAKRRATYEADPERYGMSQRFFAPSEWFIKHFGHPKDLFVLGDYQRYGKLYRFVRWRTKRVSSEEEEELAFRYDPDGDGLDIMYPLVVARPLVTRMNFLLPIPEGAKEDPASQKPLLLLPGYATMGLISPDDVQRAMWMPSIIRYLAMASTVCAMRDTVFADTPLTSVPLSLLTTAMTAPVSQERTNYQRLETLGDTVLKYVVSIQLLAEFPLWHEGYLARRKDHAVSNAQLAKAAVGKKIYKWIIRDRFSPKKWKPDYIVAAAAVVEEMKEDPFEDEGNKKEEENVPEDDEKRKKRTEKERRKLKRELSTKVLADVIESLIGASYLHGGFALGVECAKVFGLGLAWRPIPERVASMRSRIPTLERFPSHLSTAEEILGYTFTHKSLLVEALTHASYQADLGTISYERMEFLGDSVLDMIVTDFLYHAPGKNYSPGHMHLRKTAVVNAHFLAFVCLRASTEREEGMPVWRDRKGVELKMTAKRVYLWQCLLHSSPRLLDDQSVASARWLKYGDTIELALAEDVVYPWSALTSLQAPKFLSDMVESLIGAVFLDAEGNLDAVRSVLRKLGILQVLERIVEKDVDVLHPVSRLMVWAAKNDEEVEFKIEKGGGVVRCTIYLNEVELVAVEDEWRGRVSQEDVRFAAAERAMAIMESNEVDEAMDWDYYGDEDEDEENEGQREGE</sequence>
<dbReference type="Gene3D" id="1.10.1520.10">
    <property type="entry name" value="Ribonuclease III domain"/>
    <property type="match status" value="2"/>
</dbReference>
<evidence type="ECO:0000256" key="6">
    <source>
        <dbReference type="PROSITE-ProRule" id="PRU00657"/>
    </source>
</evidence>
<dbReference type="SMART" id="SM00487">
    <property type="entry name" value="DEXDc"/>
    <property type="match status" value="1"/>
</dbReference>
<dbReference type="PROSITE" id="PS00517">
    <property type="entry name" value="RNASE_3_1"/>
    <property type="match status" value="1"/>
</dbReference>
<dbReference type="InterPro" id="IPR014001">
    <property type="entry name" value="Helicase_ATP-bd"/>
</dbReference>
<dbReference type="Pfam" id="PF00270">
    <property type="entry name" value="DEAD"/>
    <property type="match status" value="1"/>
</dbReference>
<dbReference type="InterPro" id="IPR005034">
    <property type="entry name" value="Dicer_dimerisation"/>
</dbReference>
<dbReference type="Pfam" id="PF03368">
    <property type="entry name" value="Dicer_dimer"/>
    <property type="match status" value="1"/>
</dbReference>
<feature type="region of interest" description="Disordered" evidence="7">
    <location>
        <begin position="1124"/>
        <end position="1154"/>
    </location>
</feature>
<dbReference type="EMBL" id="SGPL01000078">
    <property type="protein sequence ID" value="THH18353.1"/>
    <property type="molecule type" value="Genomic_DNA"/>
</dbReference>
<feature type="domain" description="RNase III" evidence="8">
    <location>
        <begin position="1223"/>
        <end position="1407"/>
    </location>
</feature>
<dbReference type="PROSITE" id="PS51327">
    <property type="entry name" value="DICER_DSRBF"/>
    <property type="match status" value="1"/>
</dbReference>
<evidence type="ECO:0008006" key="14">
    <source>
        <dbReference type="Google" id="ProtNLM"/>
    </source>
</evidence>
<evidence type="ECO:0000256" key="3">
    <source>
        <dbReference type="ARBA" id="ARBA00022801"/>
    </source>
</evidence>
<keyword evidence="6" id="KW-0694">RNA-binding</keyword>
<name>A0A4V6S1I7_9AGAM</name>
<dbReference type="PANTHER" id="PTHR14950">
    <property type="entry name" value="DICER-RELATED"/>
    <property type="match status" value="1"/>
</dbReference>
<comment type="caution">
    <text evidence="12">The sequence shown here is derived from an EMBL/GenBank/DDBJ whole genome shotgun (WGS) entry which is preliminary data.</text>
</comment>
<dbReference type="Proteomes" id="UP000310158">
    <property type="component" value="Unassembled WGS sequence"/>
</dbReference>
<feature type="domain" description="Helicase ATP-binding" evidence="9">
    <location>
        <begin position="26"/>
        <end position="212"/>
    </location>
</feature>
<keyword evidence="1" id="KW-0677">Repeat</keyword>
<protein>
    <recommendedName>
        <fullName evidence="14">Dicer-like protein 2</fullName>
    </recommendedName>
</protein>
<dbReference type="PANTHER" id="PTHR14950:SF37">
    <property type="entry name" value="ENDORIBONUCLEASE DICER"/>
    <property type="match status" value="1"/>
</dbReference>
<dbReference type="PROSITE" id="PS51194">
    <property type="entry name" value="HELICASE_CTER"/>
    <property type="match status" value="1"/>
</dbReference>
<evidence type="ECO:0000256" key="4">
    <source>
        <dbReference type="ARBA" id="ARBA00022806"/>
    </source>
</evidence>
<dbReference type="SUPFAM" id="SSF52540">
    <property type="entry name" value="P-loop containing nucleoside triphosphate hydrolases"/>
    <property type="match status" value="1"/>
</dbReference>
<dbReference type="GO" id="GO:0005634">
    <property type="term" value="C:nucleus"/>
    <property type="evidence" value="ECO:0007669"/>
    <property type="project" value="TreeGrafter"/>
</dbReference>
<dbReference type="Gene3D" id="3.40.50.300">
    <property type="entry name" value="P-loop containing nucleotide triphosphate hydrolases"/>
    <property type="match status" value="2"/>
</dbReference>
<evidence type="ECO:0000313" key="12">
    <source>
        <dbReference type="EMBL" id="THH18353.1"/>
    </source>
</evidence>
<evidence type="ECO:0000256" key="2">
    <source>
        <dbReference type="ARBA" id="ARBA00022741"/>
    </source>
</evidence>
<dbReference type="Gene3D" id="3.30.160.380">
    <property type="entry name" value="Dicer dimerisation domain"/>
    <property type="match status" value="1"/>
</dbReference>
<feature type="region of interest" description="Disordered" evidence="7">
    <location>
        <begin position="1"/>
        <end position="22"/>
    </location>
</feature>
<dbReference type="InterPro" id="IPR011545">
    <property type="entry name" value="DEAD/DEAH_box_helicase_dom"/>
</dbReference>
<dbReference type="GO" id="GO:0004525">
    <property type="term" value="F:ribonuclease III activity"/>
    <property type="evidence" value="ECO:0007669"/>
    <property type="project" value="InterPro"/>
</dbReference>
<dbReference type="InterPro" id="IPR001650">
    <property type="entry name" value="Helicase_C-like"/>
</dbReference>
<dbReference type="Pfam" id="PF00636">
    <property type="entry name" value="Ribonuclease_3"/>
    <property type="match status" value="2"/>
</dbReference>
<dbReference type="OrthoDB" id="416741at2759"/>
<dbReference type="GO" id="GO:0004386">
    <property type="term" value="F:helicase activity"/>
    <property type="evidence" value="ECO:0007669"/>
    <property type="project" value="UniProtKB-KW"/>
</dbReference>
<evidence type="ECO:0000256" key="5">
    <source>
        <dbReference type="ARBA" id="ARBA00022840"/>
    </source>
</evidence>
<reference evidence="12 13" key="1">
    <citation type="submission" date="2019-02" db="EMBL/GenBank/DDBJ databases">
        <title>Genome sequencing of the rare red list fungi Bondarzewia mesenterica.</title>
        <authorList>
            <person name="Buettner E."/>
            <person name="Kellner H."/>
        </authorList>
    </citation>
    <scope>NUCLEOTIDE SEQUENCE [LARGE SCALE GENOMIC DNA]</scope>
    <source>
        <strain evidence="12 13">DSM 108281</strain>
    </source>
</reference>
<dbReference type="GO" id="GO:0005524">
    <property type="term" value="F:ATP binding"/>
    <property type="evidence" value="ECO:0007669"/>
    <property type="project" value="UniProtKB-KW"/>
</dbReference>
<gene>
    <name evidence="12" type="ORF">EW146_g2613</name>
</gene>
<organism evidence="12 13">
    <name type="scientific">Bondarzewia mesenterica</name>
    <dbReference type="NCBI Taxonomy" id="1095465"/>
    <lineage>
        <taxon>Eukaryota</taxon>
        <taxon>Fungi</taxon>
        <taxon>Dikarya</taxon>
        <taxon>Basidiomycota</taxon>
        <taxon>Agaricomycotina</taxon>
        <taxon>Agaricomycetes</taxon>
        <taxon>Russulales</taxon>
        <taxon>Bondarzewiaceae</taxon>
        <taxon>Bondarzewia</taxon>
    </lineage>
</organism>
<feature type="region of interest" description="Disordered" evidence="7">
    <location>
        <begin position="281"/>
        <end position="302"/>
    </location>
</feature>
<dbReference type="CDD" id="cd18034">
    <property type="entry name" value="DEXHc_dicer"/>
    <property type="match status" value="1"/>
</dbReference>
<dbReference type="InterPro" id="IPR027417">
    <property type="entry name" value="P-loop_NTPase"/>
</dbReference>
<feature type="compositionally biased region" description="Basic and acidic residues" evidence="7">
    <location>
        <begin position="1124"/>
        <end position="1137"/>
    </location>
</feature>
<keyword evidence="5" id="KW-0067">ATP-binding</keyword>
<keyword evidence="3" id="KW-0378">Hydrolase</keyword>
<keyword evidence="2" id="KW-0547">Nucleotide-binding</keyword>